<comment type="caution">
    <text evidence="4">The sequence shown here is derived from an EMBL/GenBank/DDBJ whole genome shotgun (WGS) entry which is preliminary data.</text>
</comment>
<feature type="compositionally biased region" description="Acidic residues" evidence="2">
    <location>
        <begin position="264"/>
        <end position="288"/>
    </location>
</feature>
<protein>
    <recommendedName>
        <fullName evidence="3">FAF domain-containing protein</fullName>
    </recommendedName>
</protein>
<dbReference type="InterPro" id="IPR046431">
    <property type="entry name" value="FAF_dom"/>
</dbReference>
<evidence type="ECO:0000313" key="4">
    <source>
        <dbReference type="EMBL" id="CAK9151065.1"/>
    </source>
</evidence>
<feature type="region of interest" description="Disordered" evidence="2">
    <location>
        <begin position="245"/>
        <end position="345"/>
    </location>
</feature>
<proteinExistence type="inferred from homology"/>
<feature type="compositionally biased region" description="Basic and acidic residues" evidence="2">
    <location>
        <begin position="44"/>
        <end position="74"/>
    </location>
</feature>
<dbReference type="EMBL" id="CAUOFW020002092">
    <property type="protein sequence ID" value="CAK9151065.1"/>
    <property type="molecule type" value="Genomic_DNA"/>
</dbReference>
<dbReference type="PANTHER" id="PTHR33155:SF8">
    <property type="entry name" value="PROTEIN FANTASTIC FOUR 1"/>
    <property type="match status" value="1"/>
</dbReference>
<keyword evidence="5" id="KW-1185">Reference proteome</keyword>
<feature type="compositionally biased region" description="Gly residues" evidence="2">
    <location>
        <begin position="295"/>
        <end position="308"/>
    </location>
</feature>
<evidence type="ECO:0000256" key="2">
    <source>
        <dbReference type="SAM" id="MobiDB-lite"/>
    </source>
</evidence>
<accession>A0ABC8S5M0</accession>
<sequence>MSSIVCQGLRSCLEPRLIQPCVLRHKLAPPKAKVLQSIPNTSGKLEHTENSHYEDDEHDNNSSENNDGRVEGNHKSNNNGDSGGWSFLQALTNKPFNSTELVDTQKVYVHPLVKRSSSTLSTKSLDMCTESLGSETGSEVSESIDEFSSLSWEGPNFGALQRSKSPEFSKKLNGSGTFPPPLTSISGSDCVRVRPHREDGRLVIKAVTVPSSNTNFQAERVNGRLRLSLKKDYSFDCNNEVIMNKETESNEEDEDEVAEHANFGEDEVVEHDDDDNDDDVNSVDGDGDNDNHNGGYWGEGMDGDGGNVGFEVGIGELSKPRRCKEGGNRNKGMPKWGPLWVQATS</sequence>
<feature type="region of interest" description="Disordered" evidence="2">
    <location>
        <begin position="34"/>
        <end position="81"/>
    </location>
</feature>
<dbReference type="Pfam" id="PF11250">
    <property type="entry name" value="FAF"/>
    <property type="match status" value="1"/>
</dbReference>
<comment type="similarity">
    <text evidence="1">Belongs to the fantastic four family.</text>
</comment>
<name>A0ABC8S5M0_9AQUA</name>
<feature type="domain" description="FAF" evidence="3">
    <location>
        <begin position="178"/>
        <end position="229"/>
    </location>
</feature>
<evidence type="ECO:0000313" key="5">
    <source>
        <dbReference type="Proteomes" id="UP001642360"/>
    </source>
</evidence>
<organism evidence="4 5">
    <name type="scientific">Ilex paraguariensis</name>
    <name type="common">yerba mate</name>
    <dbReference type="NCBI Taxonomy" id="185542"/>
    <lineage>
        <taxon>Eukaryota</taxon>
        <taxon>Viridiplantae</taxon>
        <taxon>Streptophyta</taxon>
        <taxon>Embryophyta</taxon>
        <taxon>Tracheophyta</taxon>
        <taxon>Spermatophyta</taxon>
        <taxon>Magnoliopsida</taxon>
        <taxon>eudicotyledons</taxon>
        <taxon>Gunneridae</taxon>
        <taxon>Pentapetalae</taxon>
        <taxon>asterids</taxon>
        <taxon>campanulids</taxon>
        <taxon>Aquifoliales</taxon>
        <taxon>Aquifoliaceae</taxon>
        <taxon>Ilex</taxon>
    </lineage>
</organism>
<evidence type="ECO:0000256" key="1">
    <source>
        <dbReference type="ARBA" id="ARBA00008690"/>
    </source>
</evidence>
<evidence type="ECO:0000259" key="3">
    <source>
        <dbReference type="Pfam" id="PF11250"/>
    </source>
</evidence>
<dbReference type="AlphaFoldDB" id="A0ABC8S5M0"/>
<dbReference type="Proteomes" id="UP001642360">
    <property type="component" value="Unassembled WGS sequence"/>
</dbReference>
<dbReference type="InterPro" id="IPR021410">
    <property type="entry name" value="FAF"/>
</dbReference>
<dbReference type="PANTHER" id="PTHR33155">
    <property type="entry name" value="FANTASTIC FOUR-LIKE PROTEIN (DUF3049)"/>
    <property type="match status" value="1"/>
</dbReference>
<reference evidence="4 5" key="1">
    <citation type="submission" date="2024-02" db="EMBL/GenBank/DDBJ databases">
        <authorList>
            <person name="Vignale AGUSTIN F."/>
            <person name="Sosa J E."/>
            <person name="Modenutti C."/>
        </authorList>
    </citation>
    <scope>NUCLEOTIDE SEQUENCE [LARGE SCALE GENOMIC DNA]</scope>
</reference>
<gene>
    <name evidence="4" type="ORF">ILEXP_LOCUS19222</name>
</gene>